<dbReference type="AlphaFoldDB" id="A0A368KZI5"/>
<comment type="subunit">
    <text evidence="8">Homodimer.</text>
</comment>
<dbReference type="GO" id="GO:0008652">
    <property type="term" value="P:amino acid biosynthetic process"/>
    <property type="evidence" value="ECO:0007669"/>
    <property type="project" value="UniProtKB-KW"/>
</dbReference>
<feature type="binding site" evidence="8">
    <location>
        <position position="71"/>
    </location>
    <ligand>
        <name>shikimate</name>
        <dbReference type="ChEBI" id="CHEBI:36208"/>
    </ligand>
</feature>
<evidence type="ECO:0000256" key="5">
    <source>
        <dbReference type="ARBA" id="ARBA00023002"/>
    </source>
</evidence>
<dbReference type="UniPathway" id="UPA00053">
    <property type="reaction ID" value="UER00087"/>
</dbReference>
<dbReference type="Gene3D" id="3.40.50.720">
    <property type="entry name" value="NAD(P)-binding Rossmann-like Domain"/>
    <property type="match status" value="1"/>
</dbReference>
<keyword evidence="13" id="KW-1185">Reference proteome</keyword>
<evidence type="ECO:0000259" key="10">
    <source>
        <dbReference type="Pfam" id="PF08501"/>
    </source>
</evidence>
<accession>A0A368KZI5</accession>
<protein>
    <recommendedName>
        <fullName evidence="2 8">Shikimate dehydrogenase (NADP(+))</fullName>
        <shortName evidence="8">SDH</shortName>
        <ecNumber evidence="2 8">1.1.1.25</ecNumber>
    </recommendedName>
</protein>
<dbReference type="SUPFAM" id="SSF53223">
    <property type="entry name" value="Aminoacid dehydrogenase-like, N-terminal domain"/>
    <property type="match status" value="1"/>
</dbReference>
<keyword evidence="4 8" id="KW-0521">NADP</keyword>
<dbReference type="InterPro" id="IPR046346">
    <property type="entry name" value="Aminoacid_DH-like_N_sf"/>
</dbReference>
<dbReference type="Proteomes" id="UP000252357">
    <property type="component" value="Unassembled WGS sequence"/>
</dbReference>
<evidence type="ECO:0000259" key="11">
    <source>
        <dbReference type="Pfam" id="PF18317"/>
    </source>
</evidence>
<feature type="binding site" evidence="8">
    <location>
        <begin position="137"/>
        <end position="141"/>
    </location>
    <ligand>
        <name>NADP(+)</name>
        <dbReference type="ChEBI" id="CHEBI:58349"/>
    </ligand>
</feature>
<dbReference type="InterPro" id="IPR006151">
    <property type="entry name" value="Shikm_DH/Glu-tRNA_Rdtase"/>
</dbReference>
<evidence type="ECO:0000256" key="3">
    <source>
        <dbReference type="ARBA" id="ARBA00022605"/>
    </source>
</evidence>
<feature type="domain" description="Shikimate dehydrogenase substrate binding N-terminal" evidence="10">
    <location>
        <begin position="16"/>
        <end position="98"/>
    </location>
</feature>
<dbReference type="EC" id="1.1.1.25" evidence="2 8"/>
<feature type="active site" description="Proton acceptor" evidence="8">
    <location>
        <position position="75"/>
    </location>
</feature>
<feature type="binding site" evidence="8">
    <location>
        <begin position="24"/>
        <end position="26"/>
    </location>
    <ligand>
        <name>shikimate</name>
        <dbReference type="ChEBI" id="CHEBI:36208"/>
    </ligand>
</feature>
<dbReference type="SUPFAM" id="SSF51735">
    <property type="entry name" value="NAD(P)-binding Rossmann-fold domains"/>
    <property type="match status" value="1"/>
</dbReference>
<comment type="caution">
    <text evidence="12">The sequence shown here is derived from an EMBL/GenBank/DDBJ whole genome shotgun (WGS) entry which is preliminary data.</text>
</comment>
<comment type="function">
    <text evidence="8">Involved in the biosynthesis of the chorismate, which leads to the biosynthesis of aromatic amino acids. Catalyzes the reversible NADPH linked reduction of 3-dehydroshikimate (DHSA) to yield shikimate (SA).</text>
</comment>
<dbReference type="NCBIfam" id="NF001310">
    <property type="entry name" value="PRK00258.1-2"/>
    <property type="match status" value="1"/>
</dbReference>
<feature type="binding site" evidence="8">
    <location>
        <position position="250"/>
    </location>
    <ligand>
        <name>NADP(+)</name>
        <dbReference type="ChEBI" id="CHEBI:58349"/>
    </ligand>
</feature>
<name>A0A368KZI5_9BURK</name>
<dbReference type="RefSeq" id="WP_114403330.1">
    <property type="nucleotide sequence ID" value="NZ_QPGB01000005.1"/>
</dbReference>
<dbReference type="GO" id="GO:0050661">
    <property type="term" value="F:NADP binding"/>
    <property type="evidence" value="ECO:0007669"/>
    <property type="project" value="InterPro"/>
</dbReference>
<keyword evidence="3 8" id="KW-0028">Amino-acid biosynthesis</keyword>
<dbReference type="EMBL" id="QPGB01000005">
    <property type="protein sequence ID" value="RCS56727.1"/>
    <property type="molecule type" value="Genomic_DNA"/>
</dbReference>
<dbReference type="NCBIfam" id="TIGR00507">
    <property type="entry name" value="aroE"/>
    <property type="match status" value="1"/>
</dbReference>
<dbReference type="GO" id="GO:0009073">
    <property type="term" value="P:aromatic amino acid family biosynthetic process"/>
    <property type="evidence" value="ECO:0007669"/>
    <property type="project" value="UniProtKB-KW"/>
</dbReference>
<dbReference type="FunFam" id="3.40.50.10860:FF:000006">
    <property type="entry name" value="Shikimate dehydrogenase (NADP(+))"/>
    <property type="match status" value="1"/>
</dbReference>
<organism evidence="12 13">
    <name type="scientific">Parvibium lacunae</name>
    <dbReference type="NCBI Taxonomy" id="1888893"/>
    <lineage>
        <taxon>Bacteria</taxon>
        <taxon>Pseudomonadati</taxon>
        <taxon>Pseudomonadota</taxon>
        <taxon>Betaproteobacteria</taxon>
        <taxon>Burkholderiales</taxon>
        <taxon>Alcaligenaceae</taxon>
        <taxon>Parvibium</taxon>
    </lineage>
</organism>
<evidence type="ECO:0000256" key="8">
    <source>
        <dbReference type="HAMAP-Rule" id="MF_00222"/>
    </source>
</evidence>
<dbReference type="OrthoDB" id="9776868at2"/>
<dbReference type="PANTHER" id="PTHR21089">
    <property type="entry name" value="SHIKIMATE DEHYDROGENASE"/>
    <property type="match status" value="1"/>
</dbReference>
<feature type="domain" description="SDH C-terminal" evidence="11">
    <location>
        <begin position="250"/>
        <end position="278"/>
    </location>
</feature>
<comment type="pathway">
    <text evidence="1 8">Metabolic intermediate biosynthesis; chorismate biosynthesis; chorismate from D-erythrose 4-phosphate and phosphoenolpyruvate: step 4/7.</text>
</comment>
<dbReference type="GO" id="GO:0009423">
    <property type="term" value="P:chorismate biosynthetic process"/>
    <property type="evidence" value="ECO:0007669"/>
    <property type="project" value="UniProtKB-UniRule"/>
</dbReference>
<dbReference type="Gene3D" id="3.40.50.10860">
    <property type="entry name" value="Leucine Dehydrogenase, chain A, domain 1"/>
    <property type="match status" value="1"/>
</dbReference>
<dbReference type="InterPro" id="IPR041121">
    <property type="entry name" value="SDH_C"/>
</dbReference>
<gene>
    <name evidence="8" type="primary">aroE</name>
    <name evidence="12" type="ORF">DU000_10270</name>
</gene>
<evidence type="ECO:0000256" key="6">
    <source>
        <dbReference type="ARBA" id="ARBA00023141"/>
    </source>
</evidence>
<evidence type="ECO:0000313" key="13">
    <source>
        <dbReference type="Proteomes" id="UP000252357"/>
    </source>
</evidence>
<feature type="binding site" evidence="8">
    <location>
        <position position="87"/>
    </location>
    <ligand>
        <name>NADP(+)</name>
        <dbReference type="ChEBI" id="CHEBI:58349"/>
    </ligand>
</feature>
<feature type="binding site" evidence="8">
    <location>
        <position position="257"/>
    </location>
    <ligand>
        <name>shikimate</name>
        <dbReference type="ChEBI" id="CHEBI:36208"/>
    </ligand>
</feature>
<keyword evidence="6 8" id="KW-0057">Aromatic amino acid biosynthesis</keyword>
<evidence type="ECO:0000256" key="1">
    <source>
        <dbReference type="ARBA" id="ARBA00004871"/>
    </source>
</evidence>
<feature type="domain" description="Quinate/shikimate 5-dehydrogenase/glutamyl-tRNA reductase" evidence="9">
    <location>
        <begin position="127"/>
        <end position="204"/>
    </location>
</feature>
<evidence type="ECO:0000256" key="7">
    <source>
        <dbReference type="ARBA" id="ARBA00049442"/>
    </source>
</evidence>
<dbReference type="GO" id="GO:0019632">
    <property type="term" value="P:shikimate metabolic process"/>
    <property type="evidence" value="ECO:0007669"/>
    <property type="project" value="InterPro"/>
</dbReference>
<feature type="binding site" evidence="8">
    <location>
        <position position="228"/>
    </location>
    <ligand>
        <name>shikimate</name>
        <dbReference type="ChEBI" id="CHEBI:36208"/>
    </ligand>
</feature>
<dbReference type="InterPro" id="IPR013708">
    <property type="entry name" value="Shikimate_DH-bd_N"/>
</dbReference>
<comment type="catalytic activity">
    <reaction evidence="7 8">
        <text>shikimate + NADP(+) = 3-dehydroshikimate + NADPH + H(+)</text>
        <dbReference type="Rhea" id="RHEA:17737"/>
        <dbReference type="ChEBI" id="CHEBI:15378"/>
        <dbReference type="ChEBI" id="CHEBI:16630"/>
        <dbReference type="ChEBI" id="CHEBI:36208"/>
        <dbReference type="ChEBI" id="CHEBI:57783"/>
        <dbReference type="ChEBI" id="CHEBI:58349"/>
        <dbReference type="EC" id="1.1.1.25"/>
    </reaction>
</comment>
<evidence type="ECO:0000256" key="4">
    <source>
        <dbReference type="ARBA" id="ARBA00022857"/>
    </source>
</evidence>
<dbReference type="HAMAP" id="MF_00222">
    <property type="entry name" value="Shikimate_DH_AroE"/>
    <property type="match status" value="1"/>
</dbReference>
<comment type="caution">
    <text evidence="8">Lacks conserved residue(s) required for the propagation of feature annotation.</text>
</comment>
<feature type="binding site" evidence="8">
    <location>
        <position position="96"/>
    </location>
    <ligand>
        <name>shikimate</name>
        <dbReference type="ChEBI" id="CHEBI:36208"/>
    </ligand>
</feature>
<dbReference type="GO" id="GO:0004764">
    <property type="term" value="F:shikimate 3-dehydrogenase (NADP+) activity"/>
    <property type="evidence" value="ECO:0007669"/>
    <property type="project" value="UniProtKB-UniRule"/>
</dbReference>
<dbReference type="Pfam" id="PF18317">
    <property type="entry name" value="SDH_C"/>
    <property type="match status" value="1"/>
</dbReference>
<dbReference type="InterPro" id="IPR022893">
    <property type="entry name" value="Shikimate_DH_fam"/>
</dbReference>
<comment type="similarity">
    <text evidence="8">Belongs to the shikimate dehydrogenase family.</text>
</comment>
<evidence type="ECO:0000259" key="9">
    <source>
        <dbReference type="Pfam" id="PF01488"/>
    </source>
</evidence>
<dbReference type="GO" id="GO:0005829">
    <property type="term" value="C:cytosol"/>
    <property type="evidence" value="ECO:0007669"/>
    <property type="project" value="TreeGrafter"/>
</dbReference>
<dbReference type="InterPro" id="IPR036291">
    <property type="entry name" value="NAD(P)-bd_dom_sf"/>
</dbReference>
<evidence type="ECO:0000256" key="2">
    <source>
        <dbReference type="ARBA" id="ARBA00012962"/>
    </source>
</evidence>
<keyword evidence="5 8" id="KW-0560">Oxidoreductase</keyword>
<sequence length="284" mass="29424">MFLAPFAPFTQDTYAVIGHPIAHSQSPAIHAAFAAQTGQALVYEKLLAPLTAFSATAEAFRQAGGRGLNVTVPFKLEACHYATILSERAQQAGAVNTLMFFADGRIYGDNTDGAGLIRDLQVRWQTPLAGQRILLLGAGGAARGALWPLLATQPACLHIANRTIANAEALVAPLLGQTSIALSVSGFEAIPGSYDVVINASASSLAATAPVLPEGVYAPGALAYDMMYGATPTAFIQAAQASGAQQAVDGLGMLVEQAAEAFALWRGVRPATDAVYQARRAALG</sequence>
<feature type="binding site" evidence="8">
    <location>
        <position position="112"/>
    </location>
    <ligand>
        <name>shikimate</name>
        <dbReference type="ChEBI" id="CHEBI:36208"/>
    </ligand>
</feature>
<dbReference type="Pfam" id="PF01488">
    <property type="entry name" value="Shikimate_DH"/>
    <property type="match status" value="1"/>
</dbReference>
<dbReference type="Pfam" id="PF08501">
    <property type="entry name" value="Shikimate_dh_N"/>
    <property type="match status" value="1"/>
</dbReference>
<reference evidence="12 13" key="1">
    <citation type="journal article" date="2018" name="Int. J. Syst. Evol. Microbiol.">
        <title>Parvibium lacunae gen. nov., sp. nov., a new member of the family Alcaligenaceae isolated from a freshwater pond.</title>
        <authorList>
            <person name="Chen W.M."/>
            <person name="Xie P.B."/>
            <person name="Hsu M.Y."/>
            <person name="Sheu S.Y."/>
        </authorList>
    </citation>
    <scope>NUCLEOTIDE SEQUENCE [LARGE SCALE GENOMIC DNA]</scope>
    <source>
        <strain evidence="12 13">KMB9</strain>
    </source>
</reference>
<feature type="binding site" evidence="8">
    <location>
        <position position="226"/>
    </location>
    <ligand>
        <name>NADP(+)</name>
        <dbReference type="ChEBI" id="CHEBI:58349"/>
    </ligand>
</feature>
<proteinExistence type="inferred from homology"/>
<evidence type="ECO:0000313" key="12">
    <source>
        <dbReference type="EMBL" id="RCS56727.1"/>
    </source>
</evidence>
<dbReference type="InterPro" id="IPR011342">
    <property type="entry name" value="Shikimate_DH"/>
</dbReference>
<dbReference type="PANTHER" id="PTHR21089:SF1">
    <property type="entry name" value="BIFUNCTIONAL 3-DEHYDROQUINATE DEHYDRATASE_SHIKIMATE DEHYDROGENASE, CHLOROPLASTIC"/>
    <property type="match status" value="1"/>
</dbReference>